<keyword evidence="1" id="KW-0175">Coiled coil</keyword>
<keyword evidence="4" id="KW-1185">Reference proteome</keyword>
<feature type="coiled-coil region" evidence="1">
    <location>
        <begin position="115"/>
        <end position="142"/>
    </location>
</feature>
<organism evidence="3 4">
    <name type="scientific">Pannus brasiliensis CCIBt3594</name>
    <dbReference type="NCBI Taxonomy" id="1427578"/>
    <lineage>
        <taxon>Bacteria</taxon>
        <taxon>Bacillati</taxon>
        <taxon>Cyanobacteriota</taxon>
        <taxon>Cyanophyceae</taxon>
        <taxon>Oscillatoriophycideae</taxon>
        <taxon>Chroococcales</taxon>
        <taxon>Microcystaceae</taxon>
        <taxon>Pannus</taxon>
    </lineage>
</organism>
<sequence length="146" mass="16757">MNVKPKQPRSGAQRTLWEKLDPDHGYLSRDIYEIARDCNLSPHTAKNMLTHGLARGYLIQDPISDLFYRSDSTMNRPGSSSETPGTVEIDLDNKRNDETIMEDLTKTILGDLAKLKNLKLRKEAIERELKDIDTKISELNNLERFL</sequence>
<evidence type="ECO:0000313" key="4">
    <source>
        <dbReference type="Proteomes" id="UP001328733"/>
    </source>
</evidence>
<comment type="caution">
    <text evidence="3">The sequence shown here is derived from an EMBL/GenBank/DDBJ whole genome shotgun (WGS) entry which is preliminary data.</text>
</comment>
<reference evidence="3 4" key="1">
    <citation type="submission" date="2024-01" db="EMBL/GenBank/DDBJ databases">
        <title>Genomic insights into the taxonomy and metabolism of the cyanobacterium Pannus brasiliensis CCIBt3594.</title>
        <authorList>
            <person name="Machado M."/>
            <person name="Botero N.B."/>
            <person name="Andreote A.P.D."/>
            <person name="Feitosa A.M.T."/>
            <person name="Popin R."/>
            <person name="Sivonen K."/>
            <person name="Fiore M.F."/>
        </authorList>
    </citation>
    <scope>NUCLEOTIDE SEQUENCE [LARGE SCALE GENOMIC DNA]</scope>
    <source>
        <strain evidence="3 4">CCIBt3594</strain>
    </source>
</reference>
<dbReference type="RefSeq" id="WP_332864312.1">
    <property type="nucleotide sequence ID" value="NZ_JBAFSM010000010.1"/>
</dbReference>
<name>A0AAW9QT19_9CHRO</name>
<gene>
    <name evidence="3" type="ORF">V0288_06910</name>
</gene>
<accession>A0AAW9QT19</accession>
<proteinExistence type="predicted"/>
<feature type="region of interest" description="Disordered" evidence="2">
    <location>
        <begin position="70"/>
        <end position="89"/>
    </location>
</feature>
<evidence type="ECO:0000313" key="3">
    <source>
        <dbReference type="EMBL" id="MEG3436846.1"/>
    </source>
</evidence>
<dbReference type="EMBL" id="JBAFSM010000010">
    <property type="protein sequence ID" value="MEG3436846.1"/>
    <property type="molecule type" value="Genomic_DNA"/>
</dbReference>
<evidence type="ECO:0000256" key="1">
    <source>
        <dbReference type="SAM" id="Coils"/>
    </source>
</evidence>
<protein>
    <submittedName>
        <fullName evidence="3">Uncharacterized protein</fullName>
    </submittedName>
</protein>
<dbReference type="AlphaFoldDB" id="A0AAW9QT19"/>
<feature type="compositionally biased region" description="Polar residues" evidence="2">
    <location>
        <begin position="70"/>
        <end position="84"/>
    </location>
</feature>
<dbReference type="Proteomes" id="UP001328733">
    <property type="component" value="Unassembled WGS sequence"/>
</dbReference>
<evidence type="ECO:0000256" key="2">
    <source>
        <dbReference type="SAM" id="MobiDB-lite"/>
    </source>
</evidence>